<dbReference type="AlphaFoldDB" id="A0A0M3SJ29"/>
<protein>
    <recommendedName>
        <fullName evidence="12">DNA ligase</fullName>
        <ecNumber evidence="12">6.5.1.2</ecNumber>
    </recommendedName>
    <alternativeName>
        <fullName evidence="12">Polydeoxyribonucleotide synthase [NAD(+)]</fullName>
    </alternativeName>
</protein>
<keyword evidence="8 12" id="KW-0520">NAD</keyword>
<sequence>MKQIIEKINKLKENLNKWGHAYYVLDKPLVDDSEYDKSLNELIKLESQYPQLITLDSPTQKVGGVVMDKFEKYKHKQPMLSLANAFNEEDLENFNDQILKEIENKKYNFFVEPKIDGLSISLIYKNGNLFKGVTRGDGIYGEDVTSNVKTIKSIPLSISDKSEYVEIRGEVFLSKNEFEKLNKQRLLNDEEIFANPRNAAAGTLRQLDSSIASSRKLDAFLYYFMDREKFHTHSDSLKYLETMNFKVNSLGKICNNIKEVYEHIQTILLQREKLEYEIDGVVVKINDFDLYEKVGYTAKSPKWAIAFKFPAETKQTKLKNIFSTVGRTGRITYNASLEPVQIAGTTVQAATLHNADFIIQRDIRIGGEVKVKKAGDIIPEVISPIQDENYFSLKKWKEEKKCPQCHSILERVEGEVDQYCINSQCPRKIVRGLEHFVSRDAMNIEGLSIKIIEKLYDNKFVSTVSDIYKLNKFRQQLIELDKMGEKSVKNLLESIEISKANSLEKLFFGLGIRHVGKKTAKTLALSFKNIDKISTITFEELEQINDVGPIVAKSVCDWFTIKQNRELIKELNELKINMQYLGNEGTKNNDKITLKSFVITGTLSKPRNYFKDLLEEYGAKVIDTVSKKTDFLLAGNEAGSKLEKAQKLGINILSEEQFLEMIGE</sequence>
<dbReference type="InterPro" id="IPR013840">
    <property type="entry name" value="DNAligase_N"/>
</dbReference>
<dbReference type="InterPro" id="IPR004150">
    <property type="entry name" value="NAD_DNA_ligase_OB"/>
</dbReference>
<dbReference type="HAMAP" id="MF_01588">
    <property type="entry name" value="DNA_ligase_A"/>
    <property type="match status" value="1"/>
</dbReference>
<dbReference type="EC" id="6.5.1.2" evidence="12"/>
<keyword evidence="9 12" id="KW-0234">DNA repair</keyword>
<dbReference type="SMART" id="SM00292">
    <property type="entry name" value="BRCT"/>
    <property type="match status" value="1"/>
</dbReference>
<comment type="catalytic activity">
    <reaction evidence="11 12">
        <text>NAD(+) + (deoxyribonucleotide)n-3'-hydroxyl + 5'-phospho-(deoxyribonucleotide)m = (deoxyribonucleotide)n+m + AMP + beta-nicotinamide D-nucleotide.</text>
        <dbReference type="EC" id="6.5.1.2"/>
    </reaction>
</comment>
<dbReference type="Gene3D" id="3.40.50.10190">
    <property type="entry name" value="BRCT domain"/>
    <property type="match status" value="1"/>
</dbReference>
<evidence type="ECO:0000256" key="4">
    <source>
        <dbReference type="ARBA" id="ARBA00022723"/>
    </source>
</evidence>
<evidence type="ECO:0000259" key="13">
    <source>
        <dbReference type="PROSITE" id="PS50172"/>
    </source>
</evidence>
<feature type="active site" description="N6-AMP-lysine intermediate" evidence="12">
    <location>
        <position position="114"/>
    </location>
</feature>
<evidence type="ECO:0000313" key="14">
    <source>
        <dbReference type="EMBL" id="ALD66024.1"/>
    </source>
</evidence>
<dbReference type="PATRIC" id="fig|362837.3.peg.114"/>
<feature type="domain" description="BRCT" evidence="13">
    <location>
        <begin position="596"/>
        <end position="664"/>
    </location>
</feature>
<dbReference type="Gene3D" id="2.40.50.140">
    <property type="entry name" value="Nucleic acid-binding proteins"/>
    <property type="match status" value="1"/>
</dbReference>
<dbReference type="EMBL" id="CP012622">
    <property type="protein sequence ID" value="ALD66024.1"/>
    <property type="molecule type" value="Genomic_DNA"/>
</dbReference>
<keyword evidence="4 12" id="KW-0479">Metal-binding</keyword>
<feature type="binding site" evidence="12">
    <location>
        <position position="135"/>
    </location>
    <ligand>
        <name>NAD(+)</name>
        <dbReference type="ChEBI" id="CHEBI:57540"/>
    </ligand>
</feature>
<keyword evidence="7 12" id="KW-0460">Magnesium</keyword>
<dbReference type="Gene3D" id="1.10.287.610">
    <property type="entry name" value="Helix hairpin bin"/>
    <property type="match status" value="1"/>
</dbReference>
<dbReference type="SUPFAM" id="SSF50249">
    <property type="entry name" value="Nucleic acid-binding proteins"/>
    <property type="match status" value="1"/>
</dbReference>
<dbReference type="Pfam" id="PF03119">
    <property type="entry name" value="DNA_ligase_ZBD"/>
    <property type="match status" value="1"/>
</dbReference>
<evidence type="ECO:0000256" key="9">
    <source>
        <dbReference type="ARBA" id="ARBA00023204"/>
    </source>
</evidence>
<dbReference type="RefSeq" id="WP_053945801.1">
    <property type="nucleotide sequence ID" value="NZ_CP012622.1"/>
</dbReference>
<evidence type="ECO:0000256" key="6">
    <source>
        <dbReference type="ARBA" id="ARBA00022833"/>
    </source>
</evidence>
<dbReference type="GO" id="GO:0003677">
    <property type="term" value="F:DNA binding"/>
    <property type="evidence" value="ECO:0007669"/>
    <property type="project" value="InterPro"/>
</dbReference>
<dbReference type="InterPro" id="IPR036420">
    <property type="entry name" value="BRCT_dom_sf"/>
</dbReference>
<dbReference type="PANTHER" id="PTHR23389">
    <property type="entry name" value="CHROMOSOME TRANSMISSION FIDELITY FACTOR 18"/>
    <property type="match status" value="1"/>
</dbReference>
<dbReference type="FunFam" id="3.30.470.30:FF:000001">
    <property type="entry name" value="DNA ligase"/>
    <property type="match status" value="1"/>
</dbReference>
<evidence type="ECO:0000256" key="11">
    <source>
        <dbReference type="ARBA" id="ARBA00034005"/>
    </source>
</evidence>
<dbReference type="GO" id="GO:0006260">
    <property type="term" value="P:DNA replication"/>
    <property type="evidence" value="ECO:0007669"/>
    <property type="project" value="UniProtKB-KW"/>
</dbReference>
<feature type="binding site" evidence="12">
    <location>
        <position position="112"/>
    </location>
    <ligand>
        <name>NAD(+)</name>
        <dbReference type="ChEBI" id="CHEBI:57540"/>
    </ligand>
</feature>
<dbReference type="KEGG" id="scj:SCANT_v1c01140"/>
<dbReference type="CDD" id="cd00114">
    <property type="entry name" value="LIGANc"/>
    <property type="match status" value="1"/>
</dbReference>
<feature type="binding site" evidence="12">
    <location>
        <position position="405"/>
    </location>
    <ligand>
        <name>Zn(2+)</name>
        <dbReference type="ChEBI" id="CHEBI:29105"/>
    </ligand>
</feature>
<dbReference type="Pfam" id="PF01653">
    <property type="entry name" value="DNA_ligase_aden"/>
    <property type="match status" value="1"/>
</dbReference>
<dbReference type="SUPFAM" id="SSF56091">
    <property type="entry name" value="DNA ligase/mRNA capping enzyme, catalytic domain"/>
    <property type="match status" value="1"/>
</dbReference>
<dbReference type="SUPFAM" id="SSF47781">
    <property type="entry name" value="RuvA domain 2-like"/>
    <property type="match status" value="1"/>
</dbReference>
<keyword evidence="6 12" id="KW-0862">Zinc</keyword>
<comment type="similarity">
    <text evidence="12">Belongs to the NAD-dependent DNA ligase family. LigA subfamily.</text>
</comment>
<dbReference type="CDD" id="cd17748">
    <property type="entry name" value="BRCT_DNA_ligase_like"/>
    <property type="match status" value="1"/>
</dbReference>
<dbReference type="GO" id="GO:0003911">
    <property type="term" value="F:DNA ligase (NAD+) activity"/>
    <property type="evidence" value="ECO:0007669"/>
    <property type="project" value="UniProtKB-UniRule"/>
</dbReference>
<dbReference type="Gene3D" id="6.20.10.30">
    <property type="match status" value="1"/>
</dbReference>
<dbReference type="Gene3D" id="1.10.150.20">
    <property type="entry name" value="5' to 3' exonuclease, C-terminal subdomain"/>
    <property type="match status" value="2"/>
</dbReference>
<organism evidence="14 15">
    <name type="scientific">Spiroplasma cantharicola</name>
    <dbReference type="NCBI Taxonomy" id="362837"/>
    <lineage>
        <taxon>Bacteria</taxon>
        <taxon>Bacillati</taxon>
        <taxon>Mycoplasmatota</taxon>
        <taxon>Mollicutes</taxon>
        <taxon>Entomoplasmatales</taxon>
        <taxon>Spiroplasmataceae</taxon>
        <taxon>Spiroplasma</taxon>
    </lineage>
</organism>
<feature type="binding site" evidence="12">
    <location>
        <begin position="81"/>
        <end position="82"/>
    </location>
    <ligand>
        <name>NAD(+)</name>
        <dbReference type="ChEBI" id="CHEBI:57540"/>
    </ligand>
</feature>
<dbReference type="GO" id="GO:0006281">
    <property type="term" value="P:DNA repair"/>
    <property type="evidence" value="ECO:0007669"/>
    <property type="project" value="UniProtKB-KW"/>
</dbReference>
<gene>
    <name evidence="12 14" type="primary">ligA</name>
    <name evidence="14" type="ORF">SCANT_v1c01140</name>
</gene>
<feature type="binding site" evidence="12">
    <location>
        <position position="284"/>
    </location>
    <ligand>
        <name>NAD(+)</name>
        <dbReference type="ChEBI" id="CHEBI:57540"/>
    </ligand>
</feature>
<feature type="binding site" evidence="12">
    <location>
        <begin position="32"/>
        <end position="36"/>
    </location>
    <ligand>
        <name>NAD(+)</name>
        <dbReference type="ChEBI" id="CHEBI:57540"/>
    </ligand>
</feature>
<dbReference type="PANTHER" id="PTHR23389:SF9">
    <property type="entry name" value="DNA LIGASE"/>
    <property type="match status" value="1"/>
</dbReference>
<dbReference type="PIRSF" id="PIRSF001604">
    <property type="entry name" value="LigA"/>
    <property type="match status" value="1"/>
</dbReference>
<evidence type="ECO:0000313" key="15">
    <source>
        <dbReference type="Proteomes" id="UP000063919"/>
    </source>
</evidence>
<feature type="binding site" evidence="12">
    <location>
        <position position="420"/>
    </location>
    <ligand>
        <name>Zn(2+)</name>
        <dbReference type="ChEBI" id="CHEBI:29105"/>
    </ligand>
</feature>
<proteinExistence type="inferred from homology"/>
<evidence type="ECO:0000256" key="5">
    <source>
        <dbReference type="ARBA" id="ARBA00022763"/>
    </source>
</evidence>
<accession>A0A0M3SJ29</accession>
<dbReference type="Pfam" id="PF12826">
    <property type="entry name" value="HHH_2"/>
    <property type="match status" value="1"/>
</dbReference>
<dbReference type="InterPro" id="IPR001679">
    <property type="entry name" value="DNA_ligase"/>
</dbReference>
<dbReference type="InterPro" id="IPR013839">
    <property type="entry name" value="DNAligase_adenylation"/>
</dbReference>
<dbReference type="GO" id="GO:0005829">
    <property type="term" value="C:cytosol"/>
    <property type="evidence" value="ECO:0007669"/>
    <property type="project" value="TreeGrafter"/>
</dbReference>
<reference evidence="14 15" key="1">
    <citation type="journal article" date="2015" name="Genome Announc.">
        <title>Complete Genome Sequence of Spiroplasma cantharicola CC-1T (DSM 21588), a Bacterium Isolated from Soldier Beetle (Cantharis carolinus).</title>
        <authorList>
            <person name="Lo W.S."/>
            <person name="Liu P.Y."/>
            <person name="Kuo C.H."/>
        </authorList>
    </citation>
    <scope>NUCLEOTIDE SEQUENCE [LARGE SCALE GENOMIC DNA]</scope>
    <source>
        <strain evidence="14 15">CC-1</strain>
    </source>
</reference>
<comment type="function">
    <text evidence="1 12">DNA ligase that catalyzes the formation of phosphodiester linkages between 5'-phosphoryl and 3'-hydroxyl groups in double-stranded DNA using NAD as a coenzyme and as the energy source for the reaction. It is essential for DNA replication and repair of damaged DNA.</text>
</comment>
<evidence type="ECO:0000256" key="3">
    <source>
        <dbReference type="ARBA" id="ARBA00022705"/>
    </source>
</evidence>
<dbReference type="NCBIfam" id="NF005932">
    <property type="entry name" value="PRK07956.1"/>
    <property type="match status" value="1"/>
</dbReference>
<comment type="cofactor">
    <cofactor evidence="12">
        <name>Mg(2+)</name>
        <dbReference type="ChEBI" id="CHEBI:18420"/>
    </cofactor>
    <cofactor evidence="12">
        <name>Mn(2+)</name>
        <dbReference type="ChEBI" id="CHEBI:29035"/>
    </cofactor>
</comment>
<evidence type="ECO:0000256" key="10">
    <source>
        <dbReference type="ARBA" id="ARBA00023211"/>
    </source>
</evidence>
<dbReference type="InterPro" id="IPR010994">
    <property type="entry name" value="RuvA_2-like"/>
</dbReference>
<name>A0A0M3SJ29_9MOLU</name>
<feature type="binding site" evidence="12">
    <location>
        <position position="402"/>
    </location>
    <ligand>
        <name>Zn(2+)</name>
        <dbReference type="ChEBI" id="CHEBI:29105"/>
    </ligand>
</feature>
<evidence type="ECO:0000256" key="12">
    <source>
        <dbReference type="HAMAP-Rule" id="MF_01588"/>
    </source>
</evidence>
<keyword evidence="15" id="KW-1185">Reference proteome</keyword>
<dbReference type="InterPro" id="IPR012340">
    <property type="entry name" value="NA-bd_OB-fold"/>
</dbReference>
<dbReference type="Proteomes" id="UP000063919">
    <property type="component" value="Chromosome"/>
</dbReference>
<keyword evidence="10 12" id="KW-0464">Manganese</keyword>
<feature type="binding site" evidence="12">
    <location>
        <position position="308"/>
    </location>
    <ligand>
        <name>NAD(+)</name>
        <dbReference type="ChEBI" id="CHEBI:57540"/>
    </ligand>
</feature>
<dbReference type="InterPro" id="IPR001357">
    <property type="entry name" value="BRCT_dom"/>
</dbReference>
<dbReference type="Pfam" id="PF03120">
    <property type="entry name" value="OB_DNA_ligase"/>
    <property type="match status" value="1"/>
</dbReference>
<feature type="binding site" evidence="12">
    <location>
        <position position="170"/>
    </location>
    <ligand>
        <name>NAD(+)</name>
        <dbReference type="ChEBI" id="CHEBI:57540"/>
    </ligand>
</feature>
<dbReference type="NCBIfam" id="TIGR00575">
    <property type="entry name" value="dnlj"/>
    <property type="match status" value="1"/>
</dbReference>
<dbReference type="FunFam" id="1.10.150.20:FF:000007">
    <property type="entry name" value="DNA ligase"/>
    <property type="match status" value="1"/>
</dbReference>
<dbReference type="Pfam" id="PF00533">
    <property type="entry name" value="BRCT"/>
    <property type="match status" value="1"/>
</dbReference>
<dbReference type="PROSITE" id="PS50172">
    <property type="entry name" value="BRCT"/>
    <property type="match status" value="1"/>
</dbReference>
<dbReference type="GO" id="GO:0046872">
    <property type="term" value="F:metal ion binding"/>
    <property type="evidence" value="ECO:0007669"/>
    <property type="project" value="UniProtKB-KW"/>
</dbReference>
<evidence type="ECO:0000256" key="1">
    <source>
        <dbReference type="ARBA" id="ARBA00004067"/>
    </source>
</evidence>
<dbReference type="PROSITE" id="PS01055">
    <property type="entry name" value="DNA_LIGASE_N1"/>
    <property type="match status" value="1"/>
</dbReference>
<dbReference type="STRING" id="362837.SCANT_v1c01140"/>
<dbReference type="FunFam" id="1.10.150.20:FF:000006">
    <property type="entry name" value="DNA ligase"/>
    <property type="match status" value="1"/>
</dbReference>
<dbReference type="SUPFAM" id="SSF52113">
    <property type="entry name" value="BRCT domain"/>
    <property type="match status" value="1"/>
</dbReference>
<dbReference type="InterPro" id="IPR004149">
    <property type="entry name" value="Znf_DNAligase_C4"/>
</dbReference>
<dbReference type="InterPro" id="IPR041663">
    <property type="entry name" value="DisA/LigA_HHH"/>
</dbReference>
<keyword evidence="2 12" id="KW-0436">Ligase</keyword>
<dbReference type="InterPro" id="IPR003583">
    <property type="entry name" value="Hlx-hairpin-Hlx_DNA-bd_motif"/>
</dbReference>
<feature type="binding site" evidence="12">
    <location>
        <position position="425"/>
    </location>
    <ligand>
        <name>Zn(2+)</name>
        <dbReference type="ChEBI" id="CHEBI:29105"/>
    </ligand>
</feature>
<dbReference type="SMART" id="SM00278">
    <property type="entry name" value="HhH1"/>
    <property type="match status" value="3"/>
</dbReference>
<dbReference type="Gene3D" id="3.30.470.30">
    <property type="entry name" value="DNA ligase/mRNA capping enzyme"/>
    <property type="match status" value="1"/>
</dbReference>
<evidence type="ECO:0000256" key="7">
    <source>
        <dbReference type="ARBA" id="ARBA00022842"/>
    </source>
</evidence>
<dbReference type="SMART" id="SM00532">
    <property type="entry name" value="LIGANc"/>
    <property type="match status" value="1"/>
</dbReference>
<keyword evidence="3 12" id="KW-0235">DNA replication</keyword>
<keyword evidence="5 12" id="KW-0227">DNA damage</keyword>
<dbReference type="InterPro" id="IPR018239">
    <property type="entry name" value="DNA_ligase_AS"/>
</dbReference>
<evidence type="ECO:0000256" key="8">
    <source>
        <dbReference type="ARBA" id="ARBA00023027"/>
    </source>
</evidence>
<evidence type="ECO:0000256" key="2">
    <source>
        <dbReference type="ARBA" id="ARBA00022598"/>
    </source>
</evidence>